<protein>
    <submittedName>
        <fullName evidence="2">Uncharacterized protein</fullName>
    </submittedName>
</protein>
<name>A0A5N5D1A8_9PEZI</name>
<feature type="region of interest" description="Disordered" evidence="1">
    <location>
        <begin position="1"/>
        <end position="238"/>
    </location>
</feature>
<evidence type="ECO:0000313" key="3">
    <source>
        <dbReference type="Proteomes" id="UP000325902"/>
    </source>
</evidence>
<proteinExistence type="predicted"/>
<accession>A0A5N5D1A8</accession>
<organism evidence="2 3">
    <name type="scientific">Lasiodiplodia theobromae</name>
    <dbReference type="NCBI Taxonomy" id="45133"/>
    <lineage>
        <taxon>Eukaryota</taxon>
        <taxon>Fungi</taxon>
        <taxon>Dikarya</taxon>
        <taxon>Ascomycota</taxon>
        <taxon>Pezizomycotina</taxon>
        <taxon>Dothideomycetes</taxon>
        <taxon>Dothideomycetes incertae sedis</taxon>
        <taxon>Botryosphaeriales</taxon>
        <taxon>Botryosphaeriaceae</taxon>
        <taxon>Lasiodiplodia</taxon>
    </lineage>
</organism>
<dbReference type="AlphaFoldDB" id="A0A5N5D1A8"/>
<feature type="compositionally biased region" description="Basic and acidic residues" evidence="1">
    <location>
        <begin position="201"/>
        <end position="216"/>
    </location>
</feature>
<gene>
    <name evidence="2" type="ORF">DBV05_g9945</name>
</gene>
<evidence type="ECO:0000313" key="2">
    <source>
        <dbReference type="EMBL" id="KAB2571367.1"/>
    </source>
</evidence>
<evidence type="ECO:0000256" key="1">
    <source>
        <dbReference type="SAM" id="MobiDB-lite"/>
    </source>
</evidence>
<dbReference type="EMBL" id="VCHE01000103">
    <property type="protein sequence ID" value="KAB2571367.1"/>
    <property type="molecule type" value="Genomic_DNA"/>
</dbReference>
<feature type="compositionally biased region" description="Pro residues" evidence="1">
    <location>
        <begin position="16"/>
        <end position="29"/>
    </location>
</feature>
<sequence>MVTTRRGAGKSATPGPSTPGPSTPGPGPRPARRSNNRRITIARSPSKTLSPSPAHAETPPSRRAARAATSDIRPGTYTEESTSSSSSDAASSPSSSSHASPAASKSPSPSPAAAPATRSRPRRGEKRKASSSSSPAATPEASAAAAAAAAPRRGERLRRASAIASSASAAAAASAARGPQLGTTKRKIVSSAADHRRRRERDRLRRQQKRREREREEEGQDSGSEESPDENDPAVKAYRRIQANGEFVNFWYPPFDGTLAPLDHAAQGETQEGEGEGNEGQDGGQNEGEGEEHQLQRGATGVMEIADSESEPEDLLQHHEQAGEPMDVETGGEAVVETGGDVVMETAGEVVAEQEGEEHGAVVEEEDEEPTVDYATTDILTGRIVGPGFLPQWTERVPADMGILRELEAHRARHAALNSGWPFTIPATPL</sequence>
<feature type="region of interest" description="Disordered" evidence="1">
    <location>
        <begin position="250"/>
        <end position="301"/>
    </location>
</feature>
<comment type="caution">
    <text evidence="2">The sequence shown here is derived from an EMBL/GenBank/DDBJ whole genome shotgun (WGS) entry which is preliminary data.</text>
</comment>
<dbReference type="Proteomes" id="UP000325902">
    <property type="component" value="Unassembled WGS sequence"/>
</dbReference>
<reference evidence="2 3" key="1">
    <citation type="journal article" date="2019" name="Sci. Rep.">
        <title>A multi-omics analysis of the grapevine pathogen Lasiodiplodia theobromae reveals that temperature affects the expression of virulence- and pathogenicity-related genes.</title>
        <authorList>
            <person name="Felix C."/>
            <person name="Meneses R."/>
            <person name="Goncalves M.F.M."/>
            <person name="Tilleman L."/>
            <person name="Duarte A.S."/>
            <person name="Jorrin-Novo J.V."/>
            <person name="Van de Peer Y."/>
            <person name="Deforce D."/>
            <person name="Van Nieuwerburgh F."/>
            <person name="Esteves A.C."/>
            <person name="Alves A."/>
        </authorList>
    </citation>
    <scope>NUCLEOTIDE SEQUENCE [LARGE SCALE GENOMIC DNA]</scope>
    <source>
        <strain evidence="2 3">LA-SOL3</strain>
    </source>
</reference>
<keyword evidence="3" id="KW-1185">Reference proteome</keyword>
<feature type="compositionally biased region" description="Low complexity" evidence="1">
    <location>
        <begin position="81"/>
        <end position="116"/>
    </location>
</feature>
<feature type="compositionally biased region" description="Low complexity" evidence="1">
    <location>
        <begin position="130"/>
        <end position="151"/>
    </location>
</feature>
<feature type="compositionally biased region" description="Acidic residues" evidence="1">
    <location>
        <begin position="217"/>
        <end position="232"/>
    </location>
</feature>
<feature type="compositionally biased region" description="Low complexity" evidence="1">
    <location>
        <begin position="160"/>
        <end position="176"/>
    </location>
</feature>